<evidence type="ECO:0000313" key="5">
    <source>
        <dbReference type="Proteomes" id="UP000194474"/>
    </source>
</evidence>
<dbReference type="InterPro" id="IPR001509">
    <property type="entry name" value="Epimerase_deHydtase"/>
</dbReference>
<keyword evidence="1" id="KW-0560">Oxidoreductase</keyword>
<dbReference type="Gene3D" id="3.40.50.720">
    <property type="entry name" value="NAD(P)-binding Rossmann-like Domain"/>
    <property type="match status" value="1"/>
</dbReference>
<dbReference type="GO" id="GO:0016616">
    <property type="term" value="F:oxidoreductase activity, acting on the CH-OH group of donors, NAD or NADP as acceptor"/>
    <property type="evidence" value="ECO:0007669"/>
    <property type="project" value="TreeGrafter"/>
</dbReference>
<proteinExistence type="inferred from homology"/>
<dbReference type="Proteomes" id="UP000194474">
    <property type="component" value="Unassembled WGS sequence"/>
</dbReference>
<dbReference type="SUPFAM" id="SSF51735">
    <property type="entry name" value="NAD(P)-binding Rossmann-fold domains"/>
    <property type="match status" value="1"/>
</dbReference>
<evidence type="ECO:0000313" key="4">
    <source>
        <dbReference type="EMBL" id="SMQ65531.1"/>
    </source>
</evidence>
<protein>
    <submittedName>
        <fullName evidence="4">Dihydroflavonol-4-reductase</fullName>
    </submittedName>
</protein>
<evidence type="ECO:0000256" key="2">
    <source>
        <dbReference type="ARBA" id="ARBA00023445"/>
    </source>
</evidence>
<dbReference type="InterPro" id="IPR050425">
    <property type="entry name" value="NAD(P)_dehydrat-like"/>
</dbReference>
<dbReference type="PANTHER" id="PTHR10366">
    <property type="entry name" value="NAD DEPENDENT EPIMERASE/DEHYDRATASE"/>
    <property type="match status" value="1"/>
</dbReference>
<evidence type="ECO:0000259" key="3">
    <source>
        <dbReference type="Pfam" id="PF01370"/>
    </source>
</evidence>
<evidence type="ECO:0000256" key="1">
    <source>
        <dbReference type="ARBA" id="ARBA00023002"/>
    </source>
</evidence>
<reference evidence="5" key="1">
    <citation type="submission" date="2017-04" db="EMBL/GenBank/DDBJ databases">
        <authorList>
            <person name="Varghese N."/>
            <person name="Submissions S."/>
        </authorList>
    </citation>
    <scope>NUCLEOTIDE SEQUENCE [LARGE SCALE GENOMIC DNA]</scope>
</reference>
<dbReference type="RefSeq" id="WP_086469596.1">
    <property type="nucleotide sequence ID" value="NZ_FXWK01000001.1"/>
</dbReference>
<feature type="domain" description="NAD-dependent epimerase/dehydratase" evidence="3">
    <location>
        <begin position="4"/>
        <end position="244"/>
    </location>
</feature>
<dbReference type="AlphaFoldDB" id="A0A1Y6EWB0"/>
<name>A0A1Y6EWB0_9HYPH</name>
<dbReference type="OrthoDB" id="9778052at2"/>
<gene>
    <name evidence="4" type="ORF">SAMN06295905_1249</name>
</gene>
<dbReference type="PANTHER" id="PTHR10366:SF564">
    <property type="entry name" value="STEROL-4-ALPHA-CARBOXYLATE 3-DEHYDROGENASE, DECARBOXYLATING"/>
    <property type="match status" value="1"/>
</dbReference>
<dbReference type="EMBL" id="FXWK01000001">
    <property type="protein sequence ID" value="SMQ65531.1"/>
    <property type="molecule type" value="Genomic_DNA"/>
</dbReference>
<dbReference type="InterPro" id="IPR036291">
    <property type="entry name" value="NAD(P)-bd_dom_sf"/>
</dbReference>
<organism evidence="4 5">
    <name type="scientific">Devosia lucknowensis</name>
    <dbReference type="NCBI Taxonomy" id="1096929"/>
    <lineage>
        <taxon>Bacteria</taxon>
        <taxon>Pseudomonadati</taxon>
        <taxon>Pseudomonadota</taxon>
        <taxon>Alphaproteobacteria</taxon>
        <taxon>Hyphomicrobiales</taxon>
        <taxon>Devosiaceae</taxon>
        <taxon>Devosia</taxon>
    </lineage>
</organism>
<dbReference type="Pfam" id="PF01370">
    <property type="entry name" value="Epimerase"/>
    <property type="match status" value="1"/>
</dbReference>
<sequence>MDRILVTGASGFVAKHLIGQLLSAGYAVRGTLRGQAKVPGIWAAVQLLAPERAGKLELVEADLLSDAGWADAMQGVNAVMHVAAAILGVEPKDPDVVVRPAVEGTERVLRFAHGAGIKRVIMTSSIATVGYGHGQVTGSRVYTEADFTNLEAMRYSWSYCIGKTKAERAAWAYARSQGMDLTTIHPGAILGPATDGETSISLGLVTDLLGGITPAMPRIGFAISDVRDVAAMHVAALENPDSIGQRYLCTGPYTTFQDVAEILRQHYPGWPVTAKSVPDWIIRMMVVFNGTIRQIINDVGNQKHFDGSKGERLLGRPYFTPEQAVLASAESAIRVGRIKRPVLAQNPKSEAGSLLA</sequence>
<comment type="similarity">
    <text evidence="2">Belongs to the NAD(P)-dependent epimerase/dehydratase family. Dihydroflavonol-4-reductase subfamily.</text>
</comment>
<accession>A0A1Y6EWB0</accession>
<keyword evidence="5" id="KW-1185">Reference proteome</keyword>